<protein>
    <recommendedName>
        <fullName evidence="3">Transposase domain-containing protein</fullName>
    </recommendedName>
</protein>
<dbReference type="PANTHER" id="PTHR46579:SF2">
    <property type="entry name" value="C2H2-TYPE DOMAIN-CONTAINING PROTEIN"/>
    <property type="match status" value="1"/>
</dbReference>
<reference evidence="1 2" key="2">
    <citation type="submission" date="2017-09" db="EMBL/GenBank/DDBJ databases">
        <title>Extensive intraspecific genome diversity in a model arbuscular mycorrhizal fungus.</title>
        <authorList>
            <person name="Chen E.C."/>
            <person name="Morin E."/>
            <person name="Beaudet D."/>
            <person name="Noel J."/>
            <person name="Ndikumana S."/>
            <person name="Charron P."/>
            <person name="St-Onge C."/>
            <person name="Giorgi J."/>
            <person name="Grigoriev I.V."/>
            <person name="Roux C."/>
            <person name="Martin F.M."/>
            <person name="Corradi N."/>
        </authorList>
    </citation>
    <scope>NUCLEOTIDE SEQUENCE [LARGE SCALE GENOMIC DNA]</scope>
    <source>
        <strain evidence="1 2">A5</strain>
    </source>
</reference>
<evidence type="ECO:0008006" key="3">
    <source>
        <dbReference type="Google" id="ProtNLM"/>
    </source>
</evidence>
<dbReference type="Proteomes" id="UP000232722">
    <property type="component" value="Unassembled WGS sequence"/>
</dbReference>
<accession>A0A2N0NTW9</accession>
<name>A0A2N0NTW9_9GLOM</name>
<gene>
    <name evidence="1" type="ORF">RhiirA5_384246</name>
</gene>
<dbReference type="AlphaFoldDB" id="A0A2N0NTW9"/>
<dbReference type="EMBL" id="LLXJ01002853">
    <property type="protein sequence ID" value="PKB98030.1"/>
    <property type="molecule type" value="Genomic_DNA"/>
</dbReference>
<reference evidence="1 2" key="1">
    <citation type="submission" date="2016-04" db="EMBL/GenBank/DDBJ databases">
        <title>Genome analyses suggest a sexual origin of heterokaryosis in a supposedly ancient asexual fungus.</title>
        <authorList>
            <person name="Ropars J."/>
            <person name="Sedzielewska K."/>
            <person name="Noel J."/>
            <person name="Charron P."/>
            <person name="Farinelli L."/>
            <person name="Marton T."/>
            <person name="Kruger M."/>
            <person name="Pelin A."/>
            <person name="Brachmann A."/>
            <person name="Corradi N."/>
        </authorList>
    </citation>
    <scope>NUCLEOTIDE SEQUENCE [LARGE SCALE GENOMIC DNA]</scope>
    <source>
        <strain evidence="1 2">A5</strain>
    </source>
</reference>
<dbReference type="PANTHER" id="PTHR46579">
    <property type="entry name" value="F5/8 TYPE C DOMAIN-CONTAINING PROTEIN-RELATED"/>
    <property type="match status" value="1"/>
</dbReference>
<evidence type="ECO:0000313" key="2">
    <source>
        <dbReference type="Proteomes" id="UP000232722"/>
    </source>
</evidence>
<sequence length="268" mass="31211">MSEMPQIIQKAGSARLIRYKLTRLYQTALSRPTRLLNGQVSNQPILIYPFAGIQQQLESMYCRPGFENLLRHWVNRTSYGQILADIYDGQVWKTLKDKNSANFFRPDTTDSNLGLMLNLDWFQPFKDTTLGWASLNRTFEFQNGREIRAALILTSCDIPATRKVCSHVSALVSCHRCEKKANYENHQHNFAGMDDMDEWFVIRDSAKHRQDAIGWKTCKSEAARKRFVKQTGVRWSELLRLPYFDPIRFIIVDLMHCLFLGIAKWIVK</sequence>
<proteinExistence type="predicted"/>
<dbReference type="VEuPathDB" id="FungiDB:RhiirA1_400309"/>
<organism evidence="1 2">
    <name type="scientific">Rhizophagus irregularis</name>
    <dbReference type="NCBI Taxonomy" id="588596"/>
    <lineage>
        <taxon>Eukaryota</taxon>
        <taxon>Fungi</taxon>
        <taxon>Fungi incertae sedis</taxon>
        <taxon>Mucoromycota</taxon>
        <taxon>Glomeromycotina</taxon>
        <taxon>Glomeromycetes</taxon>
        <taxon>Glomerales</taxon>
        <taxon>Glomeraceae</taxon>
        <taxon>Rhizophagus</taxon>
    </lineage>
</organism>
<evidence type="ECO:0000313" key="1">
    <source>
        <dbReference type="EMBL" id="PKB98030.1"/>
    </source>
</evidence>
<comment type="caution">
    <text evidence="1">The sequence shown here is derived from an EMBL/GenBank/DDBJ whole genome shotgun (WGS) entry which is preliminary data.</text>
</comment>
<dbReference type="VEuPathDB" id="FungiDB:RhiirFUN_021060"/>